<sequence>MRTLGRIAATALSAAALFGGLMATAPAASALPSQCTKDMTFPVPLDMTVTANVNLRETPGTGSTSLGILTKGTKFTSYCLANKGGTNWEGGKVMSGANKGKWGWVAWDYVKD</sequence>
<keyword evidence="5" id="KW-1185">Reference proteome</keyword>
<protein>
    <submittedName>
        <fullName evidence="3">SH3 domain-containing protein</fullName>
    </submittedName>
</protein>
<dbReference type="Proteomes" id="UP001282288">
    <property type="component" value="Unassembled WGS sequence"/>
</dbReference>
<feature type="signal peptide" evidence="1">
    <location>
        <begin position="1"/>
        <end position="27"/>
    </location>
</feature>
<feature type="domain" description="SH3b" evidence="2">
    <location>
        <begin position="52"/>
        <end position="111"/>
    </location>
</feature>
<evidence type="ECO:0000259" key="2">
    <source>
        <dbReference type="Pfam" id="PF08239"/>
    </source>
</evidence>
<dbReference type="EMBL" id="JARAWC010000077">
    <property type="protein sequence ID" value="MDX2966999.1"/>
    <property type="molecule type" value="Genomic_DNA"/>
</dbReference>
<feature type="chain" id="PRO_5042987605" evidence="1">
    <location>
        <begin position="28"/>
        <end position="112"/>
    </location>
</feature>
<keyword evidence="1" id="KW-0732">Signal</keyword>
<evidence type="ECO:0000313" key="3">
    <source>
        <dbReference type="EMBL" id="MDX2966999.1"/>
    </source>
</evidence>
<dbReference type="Gene3D" id="2.30.30.40">
    <property type="entry name" value="SH3 Domains"/>
    <property type="match status" value="1"/>
</dbReference>
<dbReference type="EMBL" id="JARAWP010000001">
    <property type="protein sequence ID" value="MDX3016283.1"/>
    <property type="molecule type" value="Genomic_DNA"/>
</dbReference>
<organism evidence="3 6">
    <name type="scientific">Streptomyces acidiscabies</name>
    <dbReference type="NCBI Taxonomy" id="42234"/>
    <lineage>
        <taxon>Bacteria</taxon>
        <taxon>Bacillati</taxon>
        <taxon>Actinomycetota</taxon>
        <taxon>Actinomycetes</taxon>
        <taxon>Kitasatosporales</taxon>
        <taxon>Streptomycetaceae</taxon>
        <taxon>Streptomyces</taxon>
    </lineage>
</organism>
<dbReference type="RefSeq" id="WP_010350731.1">
    <property type="nucleotide sequence ID" value="NZ_BCMK01000043.1"/>
</dbReference>
<dbReference type="Pfam" id="PF08239">
    <property type="entry name" value="SH3_3"/>
    <property type="match status" value="1"/>
</dbReference>
<name>A0AAP6BLJ7_9ACTN</name>
<reference evidence="3 5" key="1">
    <citation type="journal article" date="2023" name="Microb. Genom.">
        <title>Mesoterricola silvestris gen. nov., sp. nov., Mesoterricola sediminis sp. nov., Geothrix oryzae sp. nov., Geothrix edaphica sp. nov., Geothrix rubra sp. nov., and Geothrix limicola sp. nov., six novel members of Acidobacteriota isolated from soils.</title>
        <authorList>
            <person name="Weisberg A.J."/>
            <person name="Pearce E."/>
            <person name="Kramer C.G."/>
            <person name="Chang J.H."/>
            <person name="Clarke C.R."/>
        </authorList>
    </citation>
    <scope>NUCLEOTIDE SEQUENCE</scope>
    <source>
        <strain evidence="4 5">NB05-1H</strain>
        <strain evidence="3">NRRL_B-16521</strain>
    </source>
</reference>
<dbReference type="AlphaFoldDB" id="A0AAP6BLJ7"/>
<proteinExistence type="predicted"/>
<evidence type="ECO:0000256" key="1">
    <source>
        <dbReference type="SAM" id="SignalP"/>
    </source>
</evidence>
<evidence type="ECO:0000313" key="5">
    <source>
        <dbReference type="Proteomes" id="UP001272987"/>
    </source>
</evidence>
<dbReference type="GeneID" id="69804664"/>
<dbReference type="Proteomes" id="UP001272987">
    <property type="component" value="Unassembled WGS sequence"/>
</dbReference>
<evidence type="ECO:0000313" key="4">
    <source>
        <dbReference type="EMBL" id="MDX3016283.1"/>
    </source>
</evidence>
<evidence type="ECO:0000313" key="6">
    <source>
        <dbReference type="Proteomes" id="UP001282288"/>
    </source>
</evidence>
<comment type="caution">
    <text evidence="3">The sequence shown here is derived from an EMBL/GenBank/DDBJ whole genome shotgun (WGS) entry which is preliminary data.</text>
</comment>
<dbReference type="InterPro" id="IPR003646">
    <property type="entry name" value="SH3-like_bac-type"/>
</dbReference>
<accession>A0AAP6BLJ7</accession>
<gene>
    <name evidence="3" type="ORF">PV399_45995</name>
    <name evidence="4" type="ORF">PV666_00060</name>
</gene>